<gene>
    <name evidence="3" type="primary">LOC101864698</name>
</gene>
<keyword evidence="3" id="KW-0560">Oxidoreductase</keyword>
<dbReference type="Proteomes" id="UP000694888">
    <property type="component" value="Unplaced"/>
</dbReference>
<organism evidence="2 3">
    <name type="scientific">Aplysia californica</name>
    <name type="common">California sea hare</name>
    <dbReference type="NCBI Taxonomy" id="6500"/>
    <lineage>
        <taxon>Eukaryota</taxon>
        <taxon>Metazoa</taxon>
        <taxon>Spiralia</taxon>
        <taxon>Lophotrochozoa</taxon>
        <taxon>Mollusca</taxon>
        <taxon>Gastropoda</taxon>
        <taxon>Heterobranchia</taxon>
        <taxon>Euthyneura</taxon>
        <taxon>Tectipleura</taxon>
        <taxon>Aplysiida</taxon>
        <taxon>Aplysioidea</taxon>
        <taxon>Aplysiidae</taxon>
        <taxon>Aplysia</taxon>
    </lineage>
</organism>
<dbReference type="GO" id="GO:0051213">
    <property type="term" value="F:dioxygenase activity"/>
    <property type="evidence" value="ECO:0007669"/>
    <property type="project" value="UniProtKB-KW"/>
</dbReference>
<name>A0ABM0JVI9_APLCA</name>
<evidence type="ECO:0000256" key="1">
    <source>
        <dbReference type="ARBA" id="ARBA00001954"/>
    </source>
</evidence>
<dbReference type="GeneID" id="101864698"/>
<sequence>MANFSGLPSYSQVLYERMKSLPFLENFEPVELCNLEYCEERGAHIDPHFDDSWLWGERLVTLNLLSDSVLTFSCDSQPKVLVRVPLRRWSLISVSSSARHVWKHAVDSSHIRNKRLAMTFRELSEEFTDGGLRAEEGCALLKLALSFQGCAIVS</sequence>
<comment type="cofactor">
    <cofactor evidence="1">
        <name>Fe(2+)</name>
        <dbReference type="ChEBI" id="CHEBI:29033"/>
    </cofactor>
</comment>
<keyword evidence="3" id="KW-0223">Dioxygenase</keyword>
<reference evidence="3" key="1">
    <citation type="submission" date="2025-08" db="UniProtKB">
        <authorList>
            <consortium name="RefSeq"/>
        </authorList>
    </citation>
    <scope>IDENTIFICATION</scope>
</reference>
<dbReference type="InterPro" id="IPR032857">
    <property type="entry name" value="ALKBH4"/>
</dbReference>
<dbReference type="InterPro" id="IPR037151">
    <property type="entry name" value="AlkB-like_sf"/>
</dbReference>
<dbReference type="PANTHER" id="PTHR12463">
    <property type="entry name" value="OXYGENASE-RELATED"/>
    <property type="match status" value="1"/>
</dbReference>
<protein>
    <submittedName>
        <fullName evidence="3">Alpha-ketoglutarate-dependent dioxygenase alkB homolog 4</fullName>
    </submittedName>
</protein>
<keyword evidence="2" id="KW-1185">Reference proteome</keyword>
<accession>A0ABM0JVI9</accession>
<dbReference type="Gene3D" id="2.60.120.590">
    <property type="entry name" value="Alpha-ketoglutarate-dependent dioxygenase AlkB-like"/>
    <property type="match status" value="1"/>
</dbReference>
<evidence type="ECO:0000313" key="2">
    <source>
        <dbReference type="Proteomes" id="UP000694888"/>
    </source>
</evidence>
<dbReference type="SUPFAM" id="SSF51197">
    <property type="entry name" value="Clavaminate synthase-like"/>
    <property type="match status" value="1"/>
</dbReference>
<proteinExistence type="predicted"/>
<dbReference type="RefSeq" id="XP_005102536.2">
    <property type="nucleotide sequence ID" value="XM_005102479.3"/>
</dbReference>
<dbReference type="PANTHER" id="PTHR12463:SF0">
    <property type="entry name" value="ALPHA-KETOGLUTARATE-DEPENDENT DIOXYGENASE ALKB HOMOLOG 4"/>
    <property type="match status" value="1"/>
</dbReference>
<evidence type="ECO:0000313" key="3">
    <source>
        <dbReference type="RefSeq" id="XP_005102536.2"/>
    </source>
</evidence>